<dbReference type="Proteomes" id="UP001141806">
    <property type="component" value="Unassembled WGS sequence"/>
</dbReference>
<accession>A0A9Q0GKU4</accession>
<comment type="caution">
    <text evidence="1">The sequence shown here is derived from an EMBL/GenBank/DDBJ whole genome shotgun (WGS) entry which is preliminary data.</text>
</comment>
<dbReference type="OrthoDB" id="1938542at2759"/>
<dbReference type="EMBL" id="JAMYWD010002672">
    <property type="protein sequence ID" value="KAJ4936176.1"/>
    <property type="molecule type" value="Genomic_DNA"/>
</dbReference>
<keyword evidence="2" id="KW-1185">Reference proteome</keyword>
<evidence type="ECO:0000313" key="1">
    <source>
        <dbReference type="EMBL" id="KAJ4936176.1"/>
    </source>
</evidence>
<gene>
    <name evidence="1" type="ORF">NE237_008288</name>
</gene>
<reference evidence="1" key="1">
    <citation type="journal article" date="2023" name="Plant J.">
        <title>The genome of the king protea, Protea cynaroides.</title>
        <authorList>
            <person name="Chang J."/>
            <person name="Duong T.A."/>
            <person name="Schoeman C."/>
            <person name="Ma X."/>
            <person name="Roodt D."/>
            <person name="Barker N."/>
            <person name="Li Z."/>
            <person name="Van de Peer Y."/>
            <person name="Mizrachi E."/>
        </authorList>
    </citation>
    <scope>NUCLEOTIDE SEQUENCE</scope>
    <source>
        <tissue evidence="1">Young leaves</tissue>
    </source>
</reference>
<proteinExistence type="predicted"/>
<evidence type="ECO:0000313" key="2">
    <source>
        <dbReference type="Proteomes" id="UP001141806"/>
    </source>
</evidence>
<protein>
    <submittedName>
        <fullName evidence="1">Uncharacterized protein</fullName>
    </submittedName>
</protein>
<sequence>MWRSRSIDKHLRTMMPRLSSPHPSSMALAICRQFSRANPCLVAPSSLHHLSITTTLNFQRSVLSLILRPRISSFSSSRPGVFIVRCFSSTPSIPTLDWNEPVSCSEVGDGYNSDMNEAETRPYIPVRAYFFSTSVDLRSLVDQNKANFIPPTSRMTNYVVLRFRGSKLGANVSLPPSYF</sequence>
<dbReference type="AlphaFoldDB" id="A0A9Q0GKU4"/>
<organism evidence="1 2">
    <name type="scientific">Protea cynaroides</name>
    <dbReference type="NCBI Taxonomy" id="273540"/>
    <lineage>
        <taxon>Eukaryota</taxon>
        <taxon>Viridiplantae</taxon>
        <taxon>Streptophyta</taxon>
        <taxon>Embryophyta</taxon>
        <taxon>Tracheophyta</taxon>
        <taxon>Spermatophyta</taxon>
        <taxon>Magnoliopsida</taxon>
        <taxon>Proteales</taxon>
        <taxon>Proteaceae</taxon>
        <taxon>Protea</taxon>
    </lineage>
</organism>
<name>A0A9Q0GKU4_9MAGN</name>